<accession>A0ABU7F4S3</accession>
<protein>
    <submittedName>
        <fullName evidence="2">Uncharacterized protein</fullName>
    </submittedName>
</protein>
<feature type="compositionally biased region" description="Basic and acidic residues" evidence="1">
    <location>
        <begin position="64"/>
        <end position="80"/>
    </location>
</feature>
<organism evidence="2 3">
    <name type="scientific">Characodon lateralis</name>
    <dbReference type="NCBI Taxonomy" id="208331"/>
    <lineage>
        <taxon>Eukaryota</taxon>
        <taxon>Metazoa</taxon>
        <taxon>Chordata</taxon>
        <taxon>Craniata</taxon>
        <taxon>Vertebrata</taxon>
        <taxon>Euteleostomi</taxon>
        <taxon>Actinopterygii</taxon>
        <taxon>Neopterygii</taxon>
        <taxon>Teleostei</taxon>
        <taxon>Neoteleostei</taxon>
        <taxon>Acanthomorphata</taxon>
        <taxon>Ovalentaria</taxon>
        <taxon>Atherinomorphae</taxon>
        <taxon>Cyprinodontiformes</taxon>
        <taxon>Goodeidae</taxon>
        <taxon>Characodon</taxon>
    </lineage>
</organism>
<name>A0ABU7F4S3_9TELE</name>
<gene>
    <name evidence="2" type="ORF">CHARACLAT_017005</name>
</gene>
<comment type="caution">
    <text evidence="2">The sequence shown here is derived from an EMBL/GenBank/DDBJ whole genome shotgun (WGS) entry which is preliminary data.</text>
</comment>
<proteinExistence type="predicted"/>
<evidence type="ECO:0000256" key="1">
    <source>
        <dbReference type="SAM" id="MobiDB-lite"/>
    </source>
</evidence>
<dbReference type="EMBL" id="JAHUTJ010075181">
    <property type="protein sequence ID" value="MED6294061.1"/>
    <property type="molecule type" value="Genomic_DNA"/>
</dbReference>
<feature type="compositionally biased region" description="Gly residues" evidence="1">
    <location>
        <begin position="82"/>
        <end position="92"/>
    </location>
</feature>
<evidence type="ECO:0000313" key="3">
    <source>
        <dbReference type="Proteomes" id="UP001352852"/>
    </source>
</evidence>
<evidence type="ECO:0000313" key="2">
    <source>
        <dbReference type="EMBL" id="MED6294061.1"/>
    </source>
</evidence>
<feature type="non-terminal residue" evidence="2">
    <location>
        <position position="1"/>
    </location>
</feature>
<reference evidence="2 3" key="1">
    <citation type="submission" date="2021-06" db="EMBL/GenBank/DDBJ databases">
        <authorList>
            <person name="Palmer J.M."/>
        </authorList>
    </citation>
    <scope>NUCLEOTIDE SEQUENCE [LARGE SCALE GENOMIC DNA]</scope>
    <source>
        <strain evidence="2 3">CL_MEX2019</strain>
        <tissue evidence="2">Muscle</tissue>
    </source>
</reference>
<sequence length="116" mass="12684">QHIGIQSNSPSKLCSVSNTNKDIIFSPSMQKKISAYPPNVGPKVMPLMMDMGWQLMPELGGRVRDSSALHGAEADRRNREANGGGRTEGAGGHVNTEEFGQVRWSKVMDVLECNEE</sequence>
<feature type="region of interest" description="Disordered" evidence="1">
    <location>
        <begin position="64"/>
        <end position="98"/>
    </location>
</feature>
<dbReference type="Proteomes" id="UP001352852">
    <property type="component" value="Unassembled WGS sequence"/>
</dbReference>
<keyword evidence="3" id="KW-1185">Reference proteome</keyword>